<organism evidence="2 3">
    <name type="scientific">Candidatus Omnitrophus magneticus</name>
    <dbReference type="NCBI Taxonomy" id="1609969"/>
    <lineage>
        <taxon>Bacteria</taxon>
        <taxon>Pseudomonadati</taxon>
        <taxon>Candidatus Omnitrophota</taxon>
        <taxon>Candidatus Omnitrophus</taxon>
    </lineage>
</organism>
<evidence type="ECO:0000313" key="3">
    <source>
        <dbReference type="Proteomes" id="UP000033428"/>
    </source>
</evidence>
<proteinExistence type="predicted"/>
<feature type="transmembrane region" description="Helical" evidence="1">
    <location>
        <begin position="102"/>
        <end position="123"/>
    </location>
</feature>
<dbReference type="InterPro" id="IPR031617">
    <property type="entry name" value="PelG"/>
</dbReference>
<gene>
    <name evidence="2" type="ORF">OMAG_002256</name>
</gene>
<reference evidence="2 3" key="1">
    <citation type="submission" date="2015-02" db="EMBL/GenBank/DDBJ databases">
        <title>Single-cell genomics of uncultivated deep-branching MTB reveals a conserved set of magnetosome genes.</title>
        <authorList>
            <person name="Kolinko S."/>
            <person name="Richter M."/>
            <person name="Glockner F.O."/>
            <person name="Brachmann A."/>
            <person name="Schuler D."/>
        </authorList>
    </citation>
    <scope>NUCLEOTIDE SEQUENCE [LARGE SCALE GENOMIC DNA]</scope>
    <source>
        <strain evidence="2">SKK-01</strain>
    </source>
</reference>
<feature type="transmembrane region" description="Helical" evidence="1">
    <location>
        <begin position="129"/>
        <end position="153"/>
    </location>
</feature>
<name>A0A0F0CQS7_9BACT</name>
<evidence type="ECO:0000256" key="1">
    <source>
        <dbReference type="SAM" id="Phobius"/>
    </source>
</evidence>
<accession>A0A0F0CQS7</accession>
<feature type="transmembrane region" description="Helical" evidence="1">
    <location>
        <begin position="25"/>
        <end position="48"/>
    </location>
</feature>
<feature type="transmembrane region" description="Helical" evidence="1">
    <location>
        <begin position="60"/>
        <end position="81"/>
    </location>
</feature>
<sequence>MAGIGFKIEKILKEDSFLSVVKAHIYSSFISSGPWILSIITIFCLNYFSPCNIDSFEMAYFKTSIIYIFALSLIVTGAFYLSLSRYMSDKLYKKDEEALIPIFNSASILLLSIQSVLGWFIFYRSSLNFYSGTLSVMIYLAVSMLWLIMLFLSTLKDYKIITIFYFIGTVITIFSAYPLGEKFGLNGYFASYFLGQFFIVVLLAGRIFIEFKSEEIIDKELLKCLINKKTLVLTGIFYNLAVWIDKIIFWVSAKSIHISGILRFSPEYDSAVFLAYITLLPSFSIFLMHVETSFYRSYKRFYDKVLGKAVYRDIQLAKSGIAHSLRESVNSLLASQGVITLLFITFAPSIAELLKLKSVSIPIFRITTLGAFAHSLLLSLIIIILYFDFQKLALGVTILFLATNALFTFISASFDVPYFGYGYFFSTVITLITAFYMFDFKLNRLEYLTFTSQPLGAQREEQA</sequence>
<keyword evidence="1" id="KW-0472">Membrane</keyword>
<dbReference type="Pfam" id="PF16933">
    <property type="entry name" value="PelG"/>
    <property type="match status" value="1"/>
</dbReference>
<feature type="transmembrane region" description="Helical" evidence="1">
    <location>
        <begin position="160"/>
        <end position="177"/>
    </location>
</feature>
<comment type="caution">
    <text evidence="2">The sequence shown here is derived from an EMBL/GenBank/DDBJ whole genome shotgun (WGS) entry which is preliminary data.</text>
</comment>
<feature type="transmembrane region" description="Helical" evidence="1">
    <location>
        <begin position="392"/>
        <end position="412"/>
    </location>
</feature>
<keyword evidence="3" id="KW-1185">Reference proteome</keyword>
<keyword evidence="1 2" id="KW-0812">Transmembrane</keyword>
<dbReference type="AlphaFoldDB" id="A0A0F0CQS7"/>
<feature type="transmembrane region" description="Helical" evidence="1">
    <location>
        <begin position="271"/>
        <end position="290"/>
    </location>
</feature>
<dbReference type="Proteomes" id="UP000033428">
    <property type="component" value="Unassembled WGS sequence"/>
</dbReference>
<keyword evidence="1" id="KW-1133">Transmembrane helix</keyword>
<evidence type="ECO:0000313" key="2">
    <source>
        <dbReference type="EMBL" id="KJJ83871.1"/>
    </source>
</evidence>
<feature type="transmembrane region" description="Helical" evidence="1">
    <location>
        <begin position="332"/>
        <end position="351"/>
    </location>
</feature>
<feature type="transmembrane region" description="Helical" evidence="1">
    <location>
        <begin position="363"/>
        <end position="385"/>
    </location>
</feature>
<feature type="transmembrane region" description="Helical" evidence="1">
    <location>
        <begin position="230"/>
        <end position="251"/>
    </location>
</feature>
<dbReference type="EMBL" id="JYNY01000458">
    <property type="protein sequence ID" value="KJJ83871.1"/>
    <property type="molecule type" value="Genomic_DNA"/>
</dbReference>
<feature type="transmembrane region" description="Helical" evidence="1">
    <location>
        <begin position="418"/>
        <end position="438"/>
    </location>
</feature>
<protein>
    <submittedName>
        <fullName evidence="2">Transmembrane protein</fullName>
    </submittedName>
</protein>
<feature type="transmembrane region" description="Helical" evidence="1">
    <location>
        <begin position="189"/>
        <end position="209"/>
    </location>
</feature>